<gene>
    <name evidence="1" type="ORF">ENR47_10625</name>
</gene>
<name>A0A832H993_9CYAN</name>
<evidence type="ECO:0000313" key="1">
    <source>
        <dbReference type="EMBL" id="HGW94720.1"/>
    </source>
</evidence>
<dbReference type="EMBL" id="DSRD01000663">
    <property type="protein sequence ID" value="HGW94720.1"/>
    <property type="molecule type" value="Genomic_DNA"/>
</dbReference>
<protein>
    <submittedName>
        <fullName evidence="1">Uncharacterized protein</fullName>
    </submittedName>
</protein>
<accession>A0A832H993</accession>
<proteinExistence type="predicted"/>
<sequence length="83" mass="9383">MTVTREEFEDVKQLMVTIARVAESNTRAIDQLTSNQQLLQQDIQLIVHRMDEMQAQVRGLQTENRNILGLLQQHLGDGHGGAT</sequence>
<organism evidence="1">
    <name type="scientific">Oscillatoriales cyanobacterium SpSt-402</name>
    <dbReference type="NCBI Taxonomy" id="2282168"/>
    <lineage>
        <taxon>Bacteria</taxon>
        <taxon>Bacillati</taxon>
        <taxon>Cyanobacteriota</taxon>
        <taxon>Cyanophyceae</taxon>
        <taxon>Oscillatoriophycideae</taxon>
        <taxon>Oscillatoriales</taxon>
    </lineage>
</organism>
<reference evidence="1" key="1">
    <citation type="journal article" date="2020" name="mSystems">
        <title>Genome- and Community-Level Interaction Insights into Carbon Utilization and Element Cycling Functions of Hydrothermarchaeota in Hydrothermal Sediment.</title>
        <authorList>
            <person name="Zhou Z."/>
            <person name="Liu Y."/>
            <person name="Xu W."/>
            <person name="Pan J."/>
            <person name="Luo Z.H."/>
            <person name="Li M."/>
        </authorList>
    </citation>
    <scope>NUCLEOTIDE SEQUENCE [LARGE SCALE GENOMIC DNA]</scope>
    <source>
        <strain evidence="1">SpSt-402</strain>
    </source>
</reference>
<dbReference type="AlphaFoldDB" id="A0A832H993"/>
<comment type="caution">
    <text evidence="1">The sequence shown here is derived from an EMBL/GenBank/DDBJ whole genome shotgun (WGS) entry which is preliminary data.</text>
</comment>